<dbReference type="RefSeq" id="WP_146372550.1">
    <property type="nucleotide sequence ID" value="NZ_SJPP01000002.1"/>
</dbReference>
<dbReference type="EMBL" id="SJPP01000002">
    <property type="protein sequence ID" value="TWU08746.1"/>
    <property type="molecule type" value="Genomic_DNA"/>
</dbReference>
<dbReference type="GO" id="GO:0006402">
    <property type="term" value="P:mRNA catabolic process"/>
    <property type="evidence" value="ECO:0007669"/>
    <property type="project" value="InterPro"/>
</dbReference>
<evidence type="ECO:0000313" key="6">
    <source>
        <dbReference type="Proteomes" id="UP000320735"/>
    </source>
</evidence>
<evidence type="ECO:0000256" key="4">
    <source>
        <dbReference type="HAMAP-Rule" id="MF_00167"/>
    </source>
</evidence>
<reference evidence="5 6" key="1">
    <citation type="submission" date="2019-02" db="EMBL/GenBank/DDBJ databases">
        <title>Deep-cultivation of Planctomycetes and their phenomic and genomic characterization uncovers novel biology.</title>
        <authorList>
            <person name="Wiegand S."/>
            <person name="Jogler M."/>
            <person name="Boedeker C."/>
            <person name="Pinto D."/>
            <person name="Vollmers J."/>
            <person name="Rivas-Marin E."/>
            <person name="Kohn T."/>
            <person name="Peeters S.H."/>
            <person name="Heuer A."/>
            <person name="Rast P."/>
            <person name="Oberbeckmann S."/>
            <person name="Bunk B."/>
            <person name="Jeske O."/>
            <person name="Meyerdierks A."/>
            <person name="Storesund J.E."/>
            <person name="Kallscheuer N."/>
            <person name="Luecker S."/>
            <person name="Lage O.M."/>
            <person name="Pohl T."/>
            <person name="Merkel B.J."/>
            <person name="Hornburger P."/>
            <person name="Mueller R.-W."/>
            <person name="Bruemmer F."/>
            <person name="Labrenz M."/>
            <person name="Spormann A.M."/>
            <person name="Op Den Camp H."/>
            <person name="Overmann J."/>
            <person name="Amann R."/>
            <person name="Jetten M.S.M."/>
            <person name="Mascher T."/>
            <person name="Medema M.H."/>
            <person name="Devos D.P."/>
            <person name="Kaster A.-K."/>
            <person name="Ovreas L."/>
            <person name="Rohde M."/>
            <person name="Galperin M.Y."/>
            <person name="Jogler C."/>
        </authorList>
    </citation>
    <scope>NUCLEOTIDE SEQUENCE [LARGE SCALE GENOMIC DNA]</scope>
    <source>
        <strain evidence="5 6">CA54</strain>
    </source>
</reference>
<dbReference type="GO" id="GO:0048027">
    <property type="term" value="F:mRNA 5'-UTR binding"/>
    <property type="evidence" value="ECO:0007669"/>
    <property type="project" value="UniProtKB-UniRule"/>
</dbReference>
<proteinExistence type="inferred from homology"/>
<keyword evidence="6" id="KW-1185">Reference proteome</keyword>
<evidence type="ECO:0000313" key="5">
    <source>
        <dbReference type="EMBL" id="TWU08746.1"/>
    </source>
</evidence>
<dbReference type="GO" id="GO:0006109">
    <property type="term" value="P:regulation of carbohydrate metabolic process"/>
    <property type="evidence" value="ECO:0007669"/>
    <property type="project" value="InterPro"/>
</dbReference>
<protein>
    <recommendedName>
        <fullName evidence="4">Translational regulator CsrA</fullName>
    </recommendedName>
</protein>
<dbReference type="OrthoDB" id="289081at2"/>
<comment type="caution">
    <text evidence="5">The sequence shown here is derived from an EMBL/GenBank/DDBJ whole genome shotgun (WGS) entry which is preliminary data.</text>
</comment>
<dbReference type="AlphaFoldDB" id="A0A5C6BBU2"/>
<dbReference type="Gene3D" id="2.60.40.4380">
    <property type="entry name" value="Translational regulator CsrA"/>
    <property type="match status" value="1"/>
</dbReference>
<dbReference type="InterPro" id="IPR036107">
    <property type="entry name" value="CsrA_sf"/>
</dbReference>
<comment type="subcellular location">
    <subcellularLocation>
        <location evidence="4">Cytoplasm</location>
    </subcellularLocation>
</comment>
<dbReference type="Pfam" id="PF02599">
    <property type="entry name" value="CsrA"/>
    <property type="match status" value="1"/>
</dbReference>
<organism evidence="5 6">
    <name type="scientific">Symmachiella macrocystis</name>
    <dbReference type="NCBI Taxonomy" id="2527985"/>
    <lineage>
        <taxon>Bacteria</taxon>
        <taxon>Pseudomonadati</taxon>
        <taxon>Planctomycetota</taxon>
        <taxon>Planctomycetia</taxon>
        <taxon>Planctomycetales</taxon>
        <taxon>Planctomycetaceae</taxon>
        <taxon>Symmachiella</taxon>
    </lineage>
</organism>
<dbReference type="GO" id="GO:0044781">
    <property type="term" value="P:bacterial-type flagellum organization"/>
    <property type="evidence" value="ECO:0007669"/>
    <property type="project" value="UniProtKB-KW"/>
</dbReference>
<comment type="similarity">
    <text evidence="4">Belongs to the CsrA/RsmA family.</text>
</comment>
<dbReference type="Proteomes" id="UP000320735">
    <property type="component" value="Unassembled WGS sequence"/>
</dbReference>
<dbReference type="PANTHER" id="PTHR34984:SF1">
    <property type="entry name" value="CARBON STORAGE REGULATOR"/>
    <property type="match status" value="1"/>
</dbReference>
<dbReference type="GO" id="GO:0045947">
    <property type="term" value="P:negative regulation of translational initiation"/>
    <property type="evidence" value="ECO:0007669"/>
    <property type="project" value="UniProtKB-UniRule"/>
</dbReference>
<keyword evidence="3 4" id="KW-0694">RNA-binding</keyword>
<comment type="function">
    <text evidence="4">A translational regulator that binds mRNA to regulate translation initiation and/or mRNA stability. Usually binds in the 5'-UTR at or near the Shine-Dalgarno sequence preventing ribosome-binding, thus repressing translation. Its main target seems to be the major flagellin gene, while its function is anatagonized by FliW.</text>
</comment>
<dbReference type="HAMAP" id="MF_00167">
    <property type="entry name" value="CsrA"/>
    <property type="match status" value="1"/>
</dbReference>
<gene>
    <name evidence="4" type="primary">csrA</name>
    <name evidence="5" type="ORF">CA54_39830</name>
</gene>
<name>A0A5C6BBU2_9PLAN</name>
<dbReference type="GO" id="GO:1902208">
    <property type="term" value="P:regulation of bacterial-type flagellum assembly"/>
    <property type="evidence" value="ECO:0007669"/>
    <property type="project" value="UniProtKB-UniRule"/>
</dbReference>
<dbReference type="InterPro" id="IPR003751">
    <property type="entry name" value="CsrA"/>
</dbReference>
<dbReference type="PANTHER" id="PTHR34984">
    <property type="entry name" value="CARBON STORAGE REGULATOR"/>
    <property type="match status" value="1"/>
</dbReference>
<sequence length="76" mass="8178">MLVLSRKKNESIVINGCIRVTVVDTGNNTVRIGIDAPQDVEILRSELLTTKNVAPQKPLAATSVVTNLEGLCDFAI</sequence>
<evidence type="ECO:0000256" key="2">
    <source>
        <dbReference type="ARBA" id="ARBA00022845"/>
    </source>
</evidence>
<keyword evidence="2 4" id="KW-0810">Translation regulation</keyword>
<keyword evidence="1 4" id="KW-0963">Cytoplasm</keyword>
<evidence type="ECO:0000256" key="1">
    <source>
        <dbReference type="ARBA" id="ARBA00022490"/>
    </source>
</evidence>
<accession>A0A5C6BBU2</accession>
<keyword evidence="4" id="KW-0678">Repressor</keyword>
<dbReference type="GO" id="GO:0005829">
    <property type="term" value="C:cytosol"/>
    <property type="evidence" value="ECO:0007669"/>
    <property type="project" value="TreeGrafter"/>
</dbReference>
<dbReference type="SUPFAM" id="SSF117130">
    <property type="entry name" value="CsrA-like"/>
    <property type="match status" value="1"/>
</dbReference>
<keyword evidence="4" id="KW-1005">Bacterial flagellum biogenesis</keyword>
<evidence type="ECO:0000256" key="3">
    <source>
        <dbReference type="ARBA" id="ARBA00022884"/>
    </source>
</evidence>
<comment type="subunit">
    <text evidence="4">Homodimer; the beta-strands of each monomer intercalate to form a hydrophobic core, while the alpha-helices form wings that extend away from the core.</text>
</comment>